<evidence type="ECO:0000313" key="1">
    <source>
        <dbReference type="EnsemblMetazoa" id="PPA41709.1"/>
    </source>
</evidence>
<dbReference type="Proteomes" id="UP000005239">
    <property type="component" value="Unassembled WGS sequence"/>
</dbReference>
<dbReference type="PANTHER" id="PTHR31748">
    <property type="entry name" value="SERPENTINE RECEPTOR, CLASS V"/>
    <property type="match status" value="1"/>
</dbReference>
<dbReference type="PANTHER" id="PTHR31748:SF1">
    <property type="entry name" value="SERPENTINE RECEPTOR, CLASS V"/>
    <property type="match status" value="1"/>
</dbReference>
<dbReference type="Gene3D" id="1.20.1070.10">
    <property type="entry name" value="Rhodopsin 7-helix transmembrane proteins"/>
    <property type="match status" value="1"/>
</dbReference>
<dbReference type="InterPro" id="IPR019426">
    <property type="entry name" value="7TM_GPCR_serpentine_rcpt_Srv"/>
</dbReference>
<proteinExistence type="predicted"/>
<sequence length="308" mass="35602">MEFRSLLAIISSLFVFATSTVNLLILAVILSRRRPFYHSCFFYVIYMVGIFIDLTSLVSSHLLALVPSKGIFIDVFLSSTTLGRIFLFFAWSTRACQGFTNFHIALNRVTAILSPFDHRKIWASTCVRGTCFLVQFGIGITIGVWAAKSDVYWSQTSHKSWYIQFVDTRSTHIFFRFVFGGISFLSTLTIVAYVVLLLHLRSQPVNSERHQRRGTRDGDMKNEQYMLHLAVCVCTLEILYYLMYSYAFVMNANFELDLETVYVWYFLVTDLYSGVPPFVLLIFSTPIREDVGRLLSRLLHRKRNTRTN</sequence>
<accession>A0A8R1UYH4</accession>
<organism evidence="1 2">
    <name type="scientific">Pristionchus pacificus</name>
    <name type="common">Parasitic nematode worm</name>
    <dbReference type="NCBI Taxonomy" id="54126"/>
    <lineage>
        <taxon>Eukaryota</taxon>
        <taxon>Metazoa</taxon>
        <taxon>Ecdysozoa</taxon>
        <taxon>Nematoda</taxon>
        <taxon>Chromadorea</taxon>
        <taxon>Rhabditida</taxon>
        <taxon>Rhabditina</taxon>
        <taxon>Diplogasteromorpha</taxon>
        <taxon>Diplogasteroidea</taxon>
        <taxon>Neodiplogasteridae</taxon>
        <taxon>Pristionchus</taxon>
    </lineage>
</organism>
<gene>
    <name evidence="1" type="primary">WBGene00280078</name>
</gene>
<name>A0A2A6CIW7_PRIPA</name>
<reference evidence="2" key="1">
    <citation type="journal article" date="2008" name="Nat. Genet.">
        <title>The Pristionchus pacificus genome provides a unique perspective on nematode lifestyle and parasitism.</title>
        <authorList>
            <person name="Dieterich C."/>
            <person name="Clifton S.W."/>
            <person name="Schuster L.N."/>
            <person name="Chinwalla A."/>
            <person name="Delehaunty K."/>
            <person name="Dinkelacker I."/>
            <person name="Fulton L."/>
            <person name="Fulton R."/>
            <person name="Godfrey J."/>
            <person name="Minx P."/>
            <person name="Mitreva M."/>
            <person name="Roeseler W."/>
            <person name="Tian H."/>
            <person name="Witte H."/>
            <person name="Yang S.P."/>
            <person name="Wilson R.K."/>
            <person name="Sommer R.J."/>
        </authorList>
    </citation>
    <scope>NUCLEOTIDE SEQUENCE [LARGE SCALE GENOMIC DNA]</scope>
    <source>
        <strain evidence="2">PS312</strain>
    </source>
</reference>
<keyword evidence="2" id="KW-1185">Reference proteome</keyword>
<dbReference type="OrthoDB" id="5798218at2759"/>
<dbReference type="Pfam" id="PF10323">
    <property type="entry name" value="7TM_GPCR_Srv"/>
    <property type="match status" value="1"/>
</dbReference>
<dbReference type="AlphaFoldDB" id="A0A2A6CIW7"/>
<dbReference type="EnsemblMetazoa" id="PPA41709.1">
    <property type="protein sequence ID" value="PPA41709.1"/>
    <property type="gene ID" value="WBGene00280078"/>
</dbReference>
<accession>A0A2A6CIW7</accession>
<evidence type="ECO:0000313" key="2">
    <source>
        <dbReference type="Proteomes" id="UP000005239"/>
    </source>
</evidence>
<dbReference type="SUPFAM" id="SSF81321">
    <property type="entry name" value="Family A G protein-coupled receptor-like"/>
    <property type="match status" value="1"/>
</dbReference>
<reference evidence="1" key="2">
    <citation type="submission" date="2022-06" db="UniProtKB">
        <authorList>
            <consortium name="EnsemblMetazoa"/>
        </authorList>
    </citation>
    <scope>IDENTIFICATION</scope>
    <source>
        <strain evidence="1">PS312</strain>
    </source>
</reference>
<protein>
    <submittedName>
        <fullName evidence="1">G protein-coupled receptor</fullName>
    </submittedName>
</protein>